<dbReference type="EMBL" id="WHVB01000001">
    <property type="protein sequence ID" value="KAF8487097.1"/>
    <property type="molecule type" value="Genomic_DNA"/>
</dbReference>
<organism evidence="2 3">
    <name type="scientific">Russula ochroleuca</name>
    <dbReference type="NCBI Taxonomy" id="152965"/>
    <lineage>
        <taxon>Eukaryota</taxon>
        <taxon>Fungi</taxon>
        <taxon>Dikarya</taxon>
        <taxon>Basidiomycota</taxon>
        <taxon>Agaricomycotina</taxon>
        <taxon>Agaricomycetes</taxon>
        <taxon>Russulales</taxon>
        <taxon>Russulaceae</taxon>
        <taxon>Russula</taxon>
    </lineage>
</organism>
<sequence>MSADASTSTSYSNFVSIFNAALETYKLKTKKDLASHPLLPSLQSCDSPEAILAVLREQIPTFSQSQNADDGLTRWVAPTVNVLYAFSATIGGGVGLAFPPANAIFAGIGVLLLAAKDASASQDKLIDLFNRTERFFRRLEIYTGITPTTAMTDIIIEIMVEVLVILAIATKEVKRGRLKKYMKKLTGNSEIEDSLDKLDKLTQEEVRMAAAELLKITHSVEENVQDVRGNVQDIDKKVQGVDDRVQGIDSDVKDLGSDVKDISSEVRGVDDKLDQVNRNYLRDSLLRWLSPPDPSVNHNTACKAHHDGTAQWFFQGSIFKQWKSTDPFLWIHGKRGLHLAFTMRRSLIIYFYSWVGEKRHLFHDHTRYHSLVRRWEGLNGLFLF</sequence>
<evidence type="ECO:0000313" key="2">
    <source>
        <dbReference type="EMBL" id="KAF8487097.1"/>
    </source>
</evidence>
<evidence type="ECO:0000313" key="3">
    <source>
        <dbReference type="Proteomes" id="UP000759537"/>
    </source>
</evidence>
<dbReference type="Pfam" id="PF17109">
    <property type="entry name" value="Goodbye"/>
    <property type="match status" value="1"/>
</dbReference>
<reference evidence="2" key="2">
    <citation type="journal article" date="2020" name="Nat. Commun.">
        <title>Large-scale genome sequencing of mycorrhizal fungi provides insights into the early evolution of symbiotic traits.</title>
        <authorList>
            <person name="Miyauchi S."/>
            <person name="Kiss E."/>
            <person name="Kuo A."/>
            <person name="Drula E."/>
            <person name="Kohler A."/>
            <person name="Sanchez-Garcia M."/>
            <person name="Morin E."/>
            <person name="Andreopoulos B."/>
            <person name="Barry K.W."/>
            <person name="Bonito G."/>
            <person name="Buee M."/>
            <person name="Carver A."/>
            <person name="Chen C."/>
            <person name="Cichocki N."/>
            <person name="Clum A."/>
            <person name="Culley D."/>
            <person name="Crous P.W."/>
            <person name="Fauchery L."/>
            <person name="Girlanda M."/>
            <person name="Hayes R.D."/>
            <person name="Keri Z."/>
            <person name="LaButti K."/>
            <person name="Lipzen A."/>
            <person name="Lombard V."/>
            <person name="Magnuson J."/>
            <person name="Maillard F."/>
            <person name="Murat C."/>
            <person name="Nolan M."/>
            <person name="Ohm R.A."/>
            <person name="Pangilinan J."/>
            <person name="Pereira M.F."/>
            <person name="Perotto S."/>
            <person name="Peter M."/>
            <person name="Pfister S."/>
            <person name="Riley R."/>
            <person name="Sitrit Y."/>
            <person name="Stielow J.B."/>
            <person name="Szollosi G."/>
            <person name="Zifcakova L."/>
            <person name="Stursova M."/>
            <person name="Spatafora J.W."/>
            <person name="Tedersoo L."/>
            <person name="Vaario L.M."/>
            <person name="Yamada A."/>
            <person name="Yan M."/>
            <person name="Wang P."/>
            <person name="Xu J."/>
            <person name="Bruns T."/>
            <person name="Baldrian P."/>
            <person name="Vilgalys R."/>
            <person name="Dunand C."/>
            <person name="Henrissat B."/>
            <person name="Grigoriev I.V."/>
            <person name="Hibbett D."/>
            <person name="Nagy L.G."/>
            <person name="Martin F.M."/>
        </authorList>
    </citation>
    <scope>NUCLEOTIDE SEQUENCE</scope>
    <source>
        <strain evidence="2">Prilba</strain>
    </source>
</reference>
<protein>
    <recommendedName>
        <fullName evidence="1">Fungal STAND N-terminal Goodbye domain-containing protein</fullName>
    </recommendedName>
</protein>
<comment type="caution">
    <text evidence="2">The sequence shown here is derived from an EMBL/GenBank/DDBJ whole genome shotgun (WGS) entry which is preliminary data.</text>
</comment>
<dbReference type="Gene3D" id="1.10.287.950">
    <property type="entry name" value="Methyl-accepting chemotaxis protein"/>
    <property type="match status" value="1"/>
</dbReference>
<reference evidence="2" key="1">
    <citation type="submission" date="2019-10" db="EMBL/GenBank/DDBJ databases">
        <authorList>
            <consortium name="DOE Joint Genome Institute"/>
            <person name="Kuo A."/>
            <person name="Miyauchi S."/>
            <person name="Kiss E."/>
            <person name="Drula E."/>
            <person name="Kohler A."/>
            <person name="Sanchez-Garcia M."/>
            <person name="Andreopoulos B."/>
            <person name="Barry K.W."/>
            <person name="Bonito G."/>
            <person name="Buee M."/>
            <person name="Carver A."/>
            <person name="Chen C."/>
            <person name="Cichocki N."/>
            <person name="Clum A."/>
            <person name="Culley D."/>
            <person name="Crous P.W."/>
            <person name="Fauchery L."/>
            <person name="Girlanda M."/>
            <person name="Hayes R."/>
            <person name="Keri Z."/>
            <person name="LaButti K."/>
            <person name="Lipzen A."/>
            <person name="Lombard V."/>
            <person name="Magnuson J."/>
            <person name="Maillard F."/>
            <person name="Morin E."/>
            <person name="Murat C."/>
            <person name="Nolan M."/>
            <person name="Ohm R."/>
            <person name="Pangilinan J."/>
            <person name="Pereira M."/>
            <person name="Perotto S."/>
            <person name="Peter M."/>
            <person name="Riley R."/>
            <person name="Sitrit Y."/>
            <person name="Stielow B."/>
            <person name="Szollosi G."/>
            <person name="Zifcakova L."/>
            <person name="Stursova M."/>
            <person name="Spatafora J.W."/>
            <person name="Tedersoo L."/>
            <person name="Vaario L.-M."/>
            <person name="Yamada A."/>
            <person name="Yan M."/>
            <person name="Wang P."/>
            <person name="Xu J."/>
            <person name="Bruns T."/>
            <person name="Baldrian P."/>
            <person name="Vilgalys R."/>
            <person name="Henrissat B."/>
            <person name="Grigoriev I.V."/>
            <person name="Hibbett D."/>
            <person name="Nagy L.G."/>
            <person name="Martin F.M."/>
        </authorList>
    </citation>
    <scope>NUCLEOTIDE SEQUENCE</scope>
    <source>
        <strain evidence="2">Prilba</strain>
    </source>
</reference>
<evidence type="ECO:0000259" key="1">
    <source>
        <dbReference type="Pfam" id="PF17109"/>
    </source>
</evidence>
<keyword evidence="3" id="KW-1185">Reference proteome</keyword>
<dbReference type="PANTHER" id="PTHR10039">
    <property type="entry name" value="AMELOGENIN"/>
    <property type="match status" value="1"/>
</dbReference>
<dbReference type="Proteomes" id="UP000759537">
    <property type="component" value="Unassembled WGS sequence"/>
</dbReference>
<gene>
    <name evidence="2" type="ORF">DFH94DRAFT_14555</name>
</gene>
<dbReference type="OrthoDB" id="3183370at2759"/>
<dbReference type="AlphaFoldDB" id="A0A9P5N5U5"/>
<proteinExistence type="predicted"/>
<feature type="domain" description="Fungal STAND N-terminal Goodbye" evidence="1">
    <location>
        <begin position="18"/>
        <end position="142"/>
    </location>
</feature>
<name>A0A9P5N5U5_9AGAM</name>
<dbReference type="InterPro" id="IPR031350">
    <property type="entry name" value="Goodbye_dom"/>
</dbReference>
<accession>A0A9P5N5U5</accession>
<dbReference type="PANTHER" id="PTHR10039:SF17">
    <property type="entry name" value="FUNGAL STAND N-TERMINAL GOODBYE DOMAIN-CONTAINING PROTEIN-RELATED"/>
    <property type="match status" value="1"/>
</dbReference>